<keyword evidence="2" id="KW-0813">Transport</keyword>
<dbReference type="PANTHER" id="PTHR43266">
    <property type="entry name" value="MACROLIDE-EFFLUX PROTEIN"/>
    <property type="match status" value="1"/>
</dbReference>
<dbReference type="InterPro" id="IPR011701">
    <property type="entry name" value="MFS"/>
</dbReference>
<name>A0AAV3X9K5_9CYAN</name>
<feature type="transmembrane region" description="Helical" evidence="7">
    <location>
        <begin position="288"/>
        <end position="310"/>
    </location>
</feature>
<dbReference type="PANTHER" id="PTHR43266:SF2">
    <property type="entry name" value="MAJOR FACILITATOR SUPERFAMILY (MFS) PROFILE DOMAIN-CONTAINING PROTEIN"/>
    <property type="match status" value="1"/>
</dbReference>
<dbReference type="Proteomes" id="UP001050975">
    <property type="component" value="Unassembled WGS sequence"/>
</dbReference>
<feature type="transmembrane region" description="Helical" evidence="7">
    <location>
        <begin position="104"/>
        <end position="125"/>
    </location>
</feature>
<reference evidence="8" key="1">
    <citation type="submission" date="2019-10" db="EMBL/GenBank/DDBJ databases">
        <title>Draft genome sequece of Microseira wollei NIES-4236.</title>
        <authorList>
            <person name="Yamaguchi H."/>
            <person name="Suzuki S."/>
            <person name="Kawachi M."/>
        </authorList>
    </citation>
    <scope>NUCLEOTIDE SEQUENCE</scope>
    <source>
        <strain evidence="8">NIES-4236</strain>
    </source>
</reference>
<feature type="transmembrane region" description="Helical" evidence="7">
    <location>
        <begin position="174"/>
        <end position="194"/>
    </location>
</feature>
<feature type="transmembrane region" description="Helical" evidence="7">
    <location>
        <begin position="316"/>
        <end position="334"/>
    </location>
</feature>
<dbReference type="GO" id="GO:0005886">
    <property type="term" value="C:plasma membrane"/>
    <property type="evidence" value="ECO:0007669"/>
    <property type="project" value="UniProtKB-SubCell"/>
</dbReference>
<keyword evidence="3" id="KW-1003">Cell membrane</keyword>
<keyword evidence="5 7" id="KW-1133">Transmembrane helix</keyword>
<evidence type="ECO:0000256" key="1">
    <source>
        <dbReference type="ARBA" id="ARBA00004651"/>
    </source>
</evidence>
<protein>
    <submittedName>
        <fullName evidence="8">Major facilitator superfamily MFS_1</fullName>
    </submittedName>
</protein>
<comment type="caution">
    <text evidence="8">The sequence shown here is derived from an EMBL/GenBank/DDBJ whole genome shotgun (WGS) entry which is preliminary data.</text>
</comment>
<evidence type="ECO:0000256" key="7">
    <source>
        <dbReference type="SAM" id="Phobius"/>
    </source>
</evidence>
<dbReference type="Pfam" id="PF07690">
    <property type="entry name" value="MFS_1"/>
    <property type="match status" value="1"/>
</dbReference>
<dbReference type="Gene3D" id="1.20.1250.20">
    <property type="entry name" value="MFS general substrate transporter like domains"/>
    <property type="match status" value="1"/>
</dbReference>
<feature type="transmembrane region" description="Helical" evidence="7">
    <location>
        <begin position="131"/>
        <end position="153"/>
    </location>
</feature>
<feature type="transmembrane region" description="Helical" evidence="7">
    <location>
        <begin position="200"/>
        <end position="219"/>
    </location>
</feature>
<evidence type="ECO:0000256" key="4">
    <source>
        <dbReference type="ARBA" id="ARBA00022692"/>
    </source>
</evidence>
<accession>A0AAV3X9K5</accession>
<dbReference type="GO" id="GO:0022857">
    <property type="term" value="F:transmembrane transporter activity"/>
    <property type="evidence" value="ECO:0007669"/>
    <property type="project" value="InterPro"/>
</dbReference>
<dbReference type="SUPFAM" id="SSF103473">
    <property type="entry name" value="MFS general substrate transporter"/>
    <property type="match status" value="1"/>
</dbReference>
<evidence type="ECO:0000256" key="2">
    <source>
        <dbReference type="ARBA" id="ARBA00022448"/>
    </source>
</evidence>
<organism evidence="8 9">
    <name type="scientific">Microseira wollei NIES-4236</name>
    <dbReference type="NCBI Taxonomy" id="2530354"/>
    <lineage>
        <taxon>Bacteria</taxon>
        <taxon>Bacillati</taxon>
        <taxon>Cyanobacteriota</taxon>
        <taxon>Cyanophyceae</taxon>
        <taxon>Oscillatoriophycideae</taxon>
        <taxon>Aerosakkonematales</taxon>
        <taxon>Aerosakkonemataceae</taxon>
        <taxon>Microseira</taxon>
    </lineage>
</organism>
<evidence type="ECO:0000256" key="5">
    <source>
        <dbReference type="ARBA" id="ARBA00022989"/>
    </source>
</evidence>
<feature type="transmembrane region" description="Helical" evidence="7">
    <location>
        <begin position="255"/>
        <end position="276"/>
    </location>
</feature>
<evidence type="ECO:0000313" key="8">
    <source>
        <dbReference type="EMBL" id="GET38525.1"/>
    </source>
</evidence>
<sequence>MLENKPPELKEQPGFGSYLSKWSKYFSSKEGEITQSMSVFILIWIGQVLSLVGSRMTSFALSIWVYQHTNSTTQFTLLILSTTLPAIIISPIAGVFVDRWSRRWIMIISDFCAGLCTLTIAWLFINGNLEVWSLCLISALSSSFSAFQALAYSSATTLLVPKEQLGRASSMTQIRLAIAEILSPALAAALLVTVQIPGVVVIDLATLCFALVCLLVVKFPEVQTREAKGEAVGFLSSFWQEVTFGWHYFIERPGLIGLVAFVALSNFLIGGVEALTTPLVLSFASTQALGTISSIASSGMLVSSFIMSLWGGPQRQMNIIFTSMFFFGLFYLLAGLRPHPILFTISDFFIFFILPIVNGAIQVIYQKKVAPEVQGKVFAFRIAVTQGFLPLSYLIAGPLADRVFEPLMAADGLGAANIGQIIGVGHGRGIGLMFVIMGIFSIVVTFIAYLYPRLRLLEDELPDTIPLFDQPDFHQSGATPNSSSNQS</sequence>
<keyword evidence="9" id="KW-1185">Reference proteome</keyword>
<proteinExistence type="predicted"/>
<dbReference type="RefSeq" id="WP_226582265.1">
    <property type="nucleotide sequence ID" value="NZ_BLAY01000046.1"/>
</dbReference>
<feature type="transmembrane region" description="Helical" evidence="7">
    <location>
        <begin position="39"/>
        <end position="65"/>
    </location>
</feature>
<gene>
    <name evidence="8" type="ORF">MiSe_32830</name>
</gene>
<keyword evidence="4 7" id="KW-0812">Transmembrane</keyword>
<dbReference type="CDD" id="cd06173">
    <property type="entry name" value="MFS_MefA_like"/>
    <property type="match status" value="1"/>
</dbReference>
<dbReference type="AlphaFoldDB" id="A0AAV3X9K5"/>
<keyword evidence="6 7" id="KW-0472">Membrane</keyword>
<feature type="transmembrane region" description="Helical" evidence="7">
    <location>
        <begin position="377"/>
        <end position="396"/>
    </location>
</feature>
<evidence type="ECO:0000313" key="9">
    <source>
        <dbReference type="Proteomes" id="UP001050975"/>
    </source>
</evidence>
<feature type="transmembrane region" description="Helical" evidence="7">
    <location>
        <begin position="77"/>
        <end position="97"/>
    </location>
</feature>
<dbReference type="InterPro" id="IPR036259">
    <property type="entry name" value="MFS_trans_sf"/>
</dbReference>
<dbReference type="EMBL" id="BLAY01000046">
    <property type="protein sequence ID" value="GET38525.1"/>
    <property type="molecule type" value="Genomic_DNA"/>
</dbReference>
<evidence type="ECO:0000256" key="3">
    <source>
        <dbReference type="ARBA" id="ARBA00022475"/>
    </source>
</evidence>
<evidence type="ECO:0000256" key="6">
    <source>
        <dbReference type="ARBA" id="ARBA00023136"/>
    </source>
</evidence>
<feature type="transmembrane region" description="Helical" evidence="7">
    <location>
        <begin position="341"/>
        <end position="365"/>
    </location>
</feature>
<feature type="transmembrane region" description="Helical" evidence="7">
    <location>
        <begin position="430"/>
        <end position="451"/>
    </location>
</feature>
<comment type="subcellular location">
    <subcellularLocation>
        <location evidence="1">Cell membrane</location>
        <topology evidence="1">Multi-pass membrane protein</topology>
    </subcellularLocation>
</comment>